<dbReference type="eggNOG" id="ENOG5030HIN">
    <property type="taxonomic scope" value="Bacteria"/>
</dbReference>
<dbReference type="AlphaFoldDB" id="A0A1D7W4T9"/>
<sequence length="507" mass="54757">MTWELQSPVSDDIYRLVNEQGRTLWGVAHRGFDVDHPQALGFVEVALPTGPTSLLLVEPFAGGFVLDAVRSYQGLVEGELRTLFLGIVDELLSSSDAQSRLCLECIGLDADGHPRIIPGISRTQSSSMRFAVGEMIYHAAYGRPWAQSPLPVTVALSDFSQPVQTLVAQLLDESVSDTGLSATLAEVSGTLRRTGTPSALPLLPAERDLDPGLALTARLRAAKAPGADTRSAPRALPEPPAPTTDSTRSVETDGAAGRLRAASRNHARRKGQRTRRSRRSRGSPSWFRLVTSWLATNRSSLVRRLSERDQSERRWRFGTRTWAILAVSLTVIGGFVMVRSWSSGDSPASVSSTQGTGAEAESKPSHESTPSPAESPNRDSDLDQGGVDRLSETQILDLLEDLCQRRSEALSSGDGQALAALTVPDSAAAAADELLDLQAFVGNAYTIEVDDLVITKQTETRILVDAQMSTKVTVDGEISDFEPTQVEFELESHTGEWKIGTVTEIED</sequence>
<dbReference type="EMBL" id="CP017150">
    <property type="protein sequence ID" value="AOP53678.1"/>
    <property type="molecule type" value="Genomic_DNA"/>
</dbReference>
<evidence type="ECO:0000256" key="1">
    <source>
        <dbReference type="SAM" id="MobiDB-lite"/>
    </source>
</evidence>
<feature type="region of interest" description="Disordered" evidence="1">
    <location>
        <begin position="343"/>
        <end position="385"/>
    </location>
</feature>
<feature type="compositionally biased region" description="Basic residues" evidence="1">
    <location>
        <begin position="261"/>
        <end position="281"/>
    </location>
</feature>
<dbReference type="RefSeq" id="WP_069600140.1">
    <property type="nucleotide sequence ID" value="NZ_CP017150.1"/>
</dbReference>
<dbReference type="OrthoDB" id="4806749at2"/>
<proteinExistence type="predicted"/>
<protein>
    <submittedName>
        <fullName evidence="2">Uncharacterized protein</fullName>
    </submittedName>
</protein>
<dbReference type="KEGG" id="blin:BLSMQ_1968"/>
<organism evidence="2 3">
    <name type="scientific">Brevibacterium aurantiacum</name>
    <dbReference type="NCBI Taxonomy" id="273384"/>
    <lineage>
        <taxon>Bacteria</taxon>
        <taxon>Bacillati</taxon>
        <taxon>Actinomycetota</taxon>
        <taxon>Actinomycetes</taxon>
        <taxon>Micrococcales</taxon>
        <taxon>Brevibacteriaceae</taxon>
        <taxon>Brevibacterium</taxon>
    </lineage>
</organism>
<evidence type="ECO:0000313" key="2">
    <source>
        <dbReference type="EMBL" id="AOP53678.1"/>
    </source>
</evidence>
<evidence type="ECO:0000313" key="3">
    <source>
        <dbReference type="Proteomes" id="UP000094793"/>
    </source>
</evidence>
<name>A0A1D7W4T9_BREAU</name>
<dbReference type="PATRIC" id="fig|1703.10.peg.2028"/>
<gene>
    <name evidence="2" type="ORF">BLSMQ_1968</name>
</gene>
<reference evidence="3" key="1">
    <citation type="submission" date="2016-09" db="EMBL/GenBank/DDBJ databases">
        <title>Complete Genome Sequence of Brevibacterium linens SMQ-1335.</title>
        <authorList>
            <person name="de Melo A.G."/>
            <person name="Labrie S.J."/>
            <person name="Dumaresq J."/>
            <person name="Roberts R.J."/>
            <person name="Tremblay D.M."/>
            <person name="Moineau S."/>
        </authorList>
    </citation>
    <scope>NUCLEOTIDE SEQUENCE [LARGE SCALE GENOMIC DNA]</scope>
    <source>
        <strain evidence="3">SMQ-1335</strain>
    </source>
</reference>
<feature type="region of interest" description="Disordered" evidence="1">
    <location>
        <begin position="221"/>
        <end position="283"/>
    </location>
</feature>
<accession>A0A1D7W4T9</accession>
<dbReference type="Proteomes" id="UP000094793">
    <property type="component" value="Chromosome"/>
</dbReference>
<feature type="compositionally biased region" description="Polar residues" evidence="1">
    <location>
        <begin position="343"/>
        <end position="356"/>
    </location>
</feature>